<keyword evidence="3" id="KW-1185">Reference proteome</keyword>
<dbReference type="Pfam" id="PF19576">
    <property type="entry name" value="Acyltransf_2"/>
    <property type="match status" value="1"/>
</dbReference>
<evidence type="ECO:0000313" key="2">
    <source>
        <dbReference type="EMBL" id="RIJ49062.1"/>
    </source>
</evidence>
<dbReference type="InterPro" id="IPR002123">
    <property type="entry name" value="Plipid/glycerol_acylTrfase"/>
</dbReference>
<dbReference type="SMART" id="SM00563">
    <property type="entry name" value="PlsC"/>
    <property type="match status" value="1"/>
</dbReference>
<comment type="caution">
    <text evidence="2">The sequence shown here is derived from an EMBL/GenBank/DDBJ whole genome shotgun (WGS) entry which is preliminary data.</text>
</comment>
<keyword evidence="2" id="KW-0012">Acyltransferase</keyword>
<sequence length="283" mass="33029">MMADKANNTPIKPINIREVFREKNERIARLIPGFGYAYLNRILHIDFINNLLQKYGQLKGIEFVDKVVEEFNVREHLHGTENIPTEGKFIFASNHPLGGFDGMLLMKNVEKRLGGFKFLSNDILLNIPQLSPVFVPVNKHGGHAREAARMLAGVYESDDQVLIFPSGLASRKIKGKIVDLEWKKHFIAKAIRHKRDIIPVFISGRNTNRFYRLAKLRKFLRIKWNLEMFFLPDETYRHRNTDVHLHFGKPIPYSTFNSTKNHKEWAEWVKQEVYKLPATNSRH</sequence>
<organism evidence="2 3">
    <name type="scientific">Maribellus luteus</name>
    <dbReference type="NCBI Taxonomy" id="2305463"/>
    <lineage>
        <taxon>Bacteria</taxon>
        <taxon>Pseudomonadati</taxon>
        <taxon>Bacteroidota</taxon>
        <taxon>Bacteroidia</taxon>
        <taxon>Marinilabiliales</taxon>
        <taxon>Prolixibacteraceae</taxon>
        <taxon>Maribellus</taxon>
    </lineage>
</organism>
<dbReference type="Proteomes" id="UP000265926">
    <property type="component" value="Unassembled WGS sequence"/>
</dbReference>
<dbReference type="OrthoDB" id="1113830at2"/>
<dbReference type="EMBL" id="QWGR01000003">
    <property type="protein sequence ID" value="RIJ49062.1"/>
    <property type="molecule type" value="Genomic_DNA"/>
</dbReference>
<feature type="domain" description="Phospholipid/glycerol acyltransferase" evidence="1">
    <location>
        <begin position="89"/>
        <end position="205"/>
    </location>
</feature>
<dbReference type="InterPro" id="IPR045746">
    <property type="entry name" value="ACT14924-like_Acyltransf_dom"/>
</dbReference>
<reference evidence="2 3" key="1">
    <citation type="submission" date="2018-08" db="EMBL/GenBank/DDBJ databases">
        <title>Pallidiluteibacterium maritimus gen. nov., sp. nov., isolated from coastal sediment.</title>
        <authorList>
            <person name="Zhou L.Y."/>
        </authorList>
    </citation>
    <scope>NUCLEOTIDE SEQUENCE [LARGE SCALE GENOMIC DNA]</scope>
    <source>
        <strain evidence="2 3">XSD2</strain>
    </source>
</reference>
<name>A0A399T2S0_9BACT</name>
<gene>
    <name evidence="2" type="ORF">D1614_05705</name>
</gene>
<protein>
    <submittedName>
        <fullName evidence="2">Glycerol acyltransferase</fullName>
    </submittedName>
</protein>
<accession>A0A399T2S0</accession>
<dbReference type="AlphaFoldDB" id="A0A399T2S0"/>
<dbReference type="GO" id="GO:0016746">
    <property type="term" value="F:acyltransferase activity"/>
    <property type="evidence" value="ECO:0007669"/>
    <property type="project" value="UniProtKB-KW"/>
</dbReference>
<evidence type="ECO:0000313" key="3">
    <source>
        <dbReference type="Proteomes" id="UP000265926"/>
    </source>
</evidence>
<keyword evidence="2" id="KW-0808">Transferase</keyword>
<evidence type="ECO:0000259" key="1">
    <source>
        <dbReference type="SMART" id="SM00563"/>
    </source>
</evidence>
<dbReference type="SUPFAM" id="SSF69593">
    <property type="entry name" value="Glycerol-3-phosphate (1)-acyltransferase"/>
    <property type="match status" value="1"/>
</dbReference>
<proteinExistence type="predicted"/>